<dbReference type="Proteomes" id="UP000554286">
    <property type="component" value="Unassembled WGS sequence"/>
</dbReference>
<evidence type="ECO:0000313" key="1">
    <source>
        <dbReference type="EMBL" id="MBB4268223.1"/>
    </source>
</evidence>
<protein>
    <submittedName>
        <fullName evidence="1">Uncharacterized protein</fullName>
    </submittedName>
</protein>
<evidence type="ECO:0000313" key="2">
    <source>
        <dbReference type="Proteomes" id="UP000554286"/>
    </source>
</evidence>
<gene>
    <name evidence="1" type="ORF">GGD89_003887</name>
</gene>
<dbReference type="AlphaFoldDB" id="A0A7W6RGP7"/>
<dbReference type="RefSeq" id="WP_221238573.1">
    <property type="nucleotide sequence ID" value="NZ_JACIGK010000064.1"/>
</dbReference>
<keyword evidence="2" id="KW-1185">Reference proteome</keyword>
<organism evidence="1 2">
    <name type="scientific">Roseospira visakhapatnamensis</name>
    <dbReference type="NCBI Taxonomy" id="390880"/>
    <lineage>
        <taxon>Bacteria</taxon>
        <taxon>Pseudomonadati</taxon>
        <taxon>Pseudomonadota</taxon>
        <taxon>Alphaproteobacteria</taxon>
        <taxon>Rhodospirillales</taxon>
        <taxon>Rhodospirillaceae</taxon>
        <taxon>Roseospira</taxon>
    </lineage>
</organism>
<sequence>MATKPAGSPPSDDRIEIVVPSGYRVIVGADIDGDALRRVLAVVEAR</sequence>
<comment type="caution">
    <text evidence="1">The sequence shown here is derived from an EMBL/GenBank/DDBJ whole genome shotgun (WGS) entry which is preliminary data.</text>
</comment>
<name>A0A7W6RGP7_9PROT</name>
<reference evidence="1 2" key="1">
    <citation type="submission" date="2020-08" db="EMBL/GenBank/DDBJ databases">
        <title>Genome sequencing of Purple Non-Sulfur Bacteria from various extreme environments.</title>
        <authorList>
            <person name="Mayer M."/>
        </authorList>
    </citation>
    <scope>NUCLEOTIDE SEQUENCE [LARGE SCALE GENOMIC DNA]</scope>
    <source>
        <strain evidence="1 2">JA131</strain>
    </source>
</reference>
<proteinExistence type="predicted"/>
<dbReference type="EMBL" id="JACIGK010000064">
    <property type="protein sequence ID" value="MBB4268223.1"/>
    <property type="molecule type" value="Genomic_DNA"/>
</dbReference>
<accession>A0A7W6RGP7</accession>